<feature type="region of interest" description="Disordered" evidence="1">
    <location>
        <begin position="33"/>
        <end position="72"/>
    </location>
</feature>
<protein>
    <submittedName>
        <fullName evidence="2">Uncharacterized protein</fullName>
    </submittedName>
</protein>
<reference evidence="2 3" key="1">
    <citation type="submission" date="2024-09" db="EMBL/GenBank/DDBJ databases">
        <title>Chromosome-scale assembly of Riccia fluitans.</title>
        <authorList>
            <person name="Paukszto L."/>
            <person name="Sawicki J."/>
            <person name="Karawczyk K."/>
            <person name="Piernik-Szablinska J."/>
            <person name="Szczecinska M."/>
            <person name="Mazdziarz M."/>
        </authorList>
    </citation>
    <scope>NUCLEOTIDE SEQUENCE [LARGE SCALE GENOMIC DNA]</scope>
    <source>
        <strain evidence="2">Rf_01</strain>
        <tissue evidence="2">Aerial parts of the thallus</tissue>
    </source>
</reference>
<gene>
    <name evidence="2" type="ORF">R1flu_021863</name>
</gene>
<dbReference type="EMBL" id="JBHFFA010000001">
    <property type="protein sequence ID" value="KAL2653735.1"/>
    <property type="molecule type" value="Genomic_DNA"/>
</dbReference>
<organism evidence="2 3">
    <name type="scientific">Riccia fluitans</name>
    <dbReference type="NCBI Taxonomy" id="41844"/>
    <lineage>
        <taxon>Eukaryota</taxon>
        <taxon>Viridiplantae</taxon>
        <taxon>Streptophyta</taxon>
        <taxon>Embryophyta</taxon>
        <taxon>Marchantiophyta</taxon>
        <taxon>Marchantiopsida</taxon>
        <taxon>Marchantiidae</taxon>
        <taxon>Marchantiales</taxon>
        <taxon>Ricciaceae</taxon>
        <taxon>Riccia</taxon>
    </lineage>
</organism>
<accession>A0ABD1ZS74</accession>
<sequence>MNLEELRKIDMPMSFEDEHLHILDSFMKDKAAQNPASIADSSIFPESNVDDSDEPTDKEAHLNGKRKRPVGENTKFIVAGMQDSMRELGEVMMRLDADRLLAEKQIE</sequence>
<evidence type="ECO:0000313" key="2">
    <source>
        <dbReference type="EMBL" id="KAL2653735.1"/>
    </source>
</evidence>
<evidence type="ECO:0000313" key="3">
    <source>
        <dbReference type="Proteomes" id="UP001605036"/>
    </source>
</evidence>
<evidence type="ECO:0000256" key="1">
    <source>
        <dbReference type="SAM" id="MobiDB-lite"/>
    </source>
</evidence>
<name>A0ABD1ZS74_9MARC</name>
<dbReference type="Proteomes" id="UP001605036">
    <property type="component" value="Unassembled WGS sequence"/>
</dbReference>
<dbReference type="AlphaFoldDB" id="A0ABD1ZS74"/>
<proteinExistence type="predicted"/>
<comment type="caution">
    <text evidence="2">The sequence shown here is derived from an EMBL/GenBank/DDBJ whole genome shotgun (WGS) entry which is preliminary data.</text>
</comment>
<keyword evidence="3" id="KW-1185">Reference proteome</keyword>